<dbReference type="PANTHER" id="PTHR30012">
    <property type="entry name" value="GENERAL SECRETION PATHWAY PROTEIN"/>
    <property type="match status" value="1"/>
</dbReference>
<evidence type="ECO:0000256" key="8">
    <source>
        <dbReference type="SAM" id="Phobius"/>
    </source>
</evidence>
<accession>A0A5A7N8H6</accession>
<organism evidence="10 11">
    <name type="scientific">Iodidimonas nitroreducens</name>
    <dbReference type="NCBI Taxonomy" id="1236968"/>
    <lineage>
        <taxon>Bacteria</taxon>
        <taxon>Pseudomonadati</taxon>
        <taxon>Pseudomonadota</taxon>
        <taxon>Alphaproteobacteria</taxon>
        <taxon>Iodidimonadales</taxon>
        <taxon>Iodidimonadaceae</taxon>
        <taxon>Iodidimonas</taxon>
    </lineage>
</organism>
<dbReference type="InterPro" id="IPR003004">
    <property type="entry name" value="GspF/PilC"/>
</dbReference>
<dbReference type="Pfam" id="PF00482">
    <property type="entry name" value="T2SSF"/>
    <property type="match status" value="1"/>
</dbReference>
<dbReference type="EMBL" id="BKCN01000009">
    <property type="protein sequence ID" value="GER04247.1"/>
    <property type="molecule type" value="Genomic_DNA"/>
</dbReference>
<keyword evidence="7 8" id="KW-0472">Membrane</keyword>
<comment type="subcellular location">
    <subcellularLocation>
        <location evidence="1">Cell inner membrane</location>
        <topology evidence="1">Multi-pass membrane protein</topology>
    </subcellularLocation>
</comment>
<evidence type="ECO:0000256" key="2">
    <source>
        <dbReference type="ARBA" id="ARBA00005745"/>
    </source>
</evidence>
<dbReference type="InterPro" id="IPR042094">
    <property type="entry name" value="T2SS_GspF_sf"/>
</dbReference>
<feature type="transmembrane region" description="Helical" evidence="8">
    <location>
        <begin position="139"/>
        <end position="160"/>
    </location>
</feature>
<comment type="similarity">
    <text evidence="2">Belongs to the GSP F family.</text>
</comment>
<evidence type="ECO:0000256" key="3">
    <source>
        <dbReference type="ARBA" id="ARBA00022475"/>
    </source>
</evidence>
<evidence type="ECO:0000256" key="1">
    <source>
        <dbReference type="ARBA" id="ARBA00004429"/>
    </source>
</evidence>
<dbReference type="RefSeq" id="WP_313980807.1">
    <property type="nucleotide sequence ID" value="NZ_BKCN01000009.1"/>
</dbReference>
<sequence>MRLSLRREAVARRVSIWLLAMPILGRLIRAVEGARLARTLATLVASGVPVVESLESARPVLRSMPLQDALGQVITQVREGSALAQALRRLAVFPPLIVYMSAVGERSGQLPQMLEKAADYLESEFEQATQITLGLLEPAIIIIMGAMVALIVLSILLPILQLNSLSLL</sequence>
<gene>
    <name evidence="10" type="ORF">JCM17846_19290</name>
</gene>
<name>A0A5A7N8H6_9PROT</name>
<dbReference type="GO" id="GO:0015628">
    <property type="term" value="P:protein secretion by the type II secretion system"/>
    <property type="evidence" value="ECO:0007669"/>
    <property type="project" value="TreeGrafter"/>
</dbReference>
<dbReference type="PANTHER" id="PTHR30012:SF0">
    <property type="entry name" value="TYPE II SECRETION SYSTEM PROTEIN F-RELATED"/>
    <property type="match status" value="1"/>
</dbReference>
<evidence type="ECO:0000256" key="5">
    <source>
        <dbReference type="ARBA" id="ARBA00022692"/>
    </source>
</evidence>
<dbReference type="FunFam" id="1.20.81.30:FF:000001">
    <property type="entry name" value="Type II secretion system protein F"/>
    <property type="match status" value="1"/>
</dbReference>
<dbReference type="GO" id="GO:0005886">
    <property type="term" value="C:plasma membrane"/>
    <property type="evidence" value="ECO:0007669"/>
    <property type="project" value="UniProtKB-SubCell"/>
</dbReference>
<dbReference type="Proteomes" id="UP000324996">
    <property type="component" value="Unassembled WGS sequence"/>
</dbReference>
<keyword evidence="4" id="KW-0997">Cell inner membrane</keyword>
<dbReference type="Gene3D" id="1.20.81.30">
    <property type="entry name" value="Type II secretion system (T2SS), domain F"/>
    <property type="match status" value="1"/>
</dbReference>
<keyword evidence="3" id="KW-1003">Cell membrane</keyword>
<dbReference type="InterPro" id="IPR018076">
    <property type="entry name" value="T2SS_GspF_dom"/>
</dbReference>
<keyword evidence="6 8" id="KW-1133">Transmembrane helix</keyword>
<keyword evidence="11" id="KW-1185">Reference proteome</keyword>
<feature type="domain" description="Type II secretion system protein GspF" evidence="9">
    <location>
        <begin position="37"/>
        <end position="158"/>
    </location>
</feature>
<dbReference type="AlphaFoldDB" id="A0A5A7N8H6"/>
<proteinExistence type="inferred from homology"/>
<evidence type="ECO:0000256" key="6">
    <source>
        <dbReference type="ARBA" id="ARBA00022989"/>
    </source>
</evidence>
<evidence type="ECO:0000256" key="7">
    <source>
        <dbReference type="ARBA" id="ARBA00023136"/>
    </source>
</evidence>
<evidence type="ECO:0000313" key="11">
    <source>
        <dbReference type="Proteomes" id="UP000324996"/>
    </source>
</evidence>
<evidence type="ECO:0000256" key="4">
    <source>
        <dbReference type="ARBA" id="ARBA00022519"/>
    </source>
</evidence>
<protein>
    <recommendedName>
        <fullName evidence="9">Type II secretion system protein GspF domain-containing protein</fullName>
    </recommendedName>
</protein>
<reference evidence="10 11" key="1">
    <citation type="submission" date="2019-09" db="EMBL/GenBank/DDBJ databases">
        <title>NBRP : Genome information of microbial organism related human and environment.</title>
        <authorList>
            <person name="Hattori M."/>
            <person name="Oshima K."/>
            <person name="Inaba H."/>
            <person name="Suda W."/>
            <person name="Sakamoto M."/>
            <person name="Iino T."/>
            <person name="Kitahara M."/>
            <person name="Oshida Y."/>
            <person name="Iida T."/>
            <person name="Kudo T."/>
            <person name="Itoh T."/>
            <person name="Ohkuma M."/>
        </authorList>
    </citation>
    <scope>NUCLEOTIDE SEQUENCE [LARGE SCALE GENOMIC DNA]</scope>
    <source>
        <strain evidence="10 11">Q-1</strain>
    </source>
</reference>
<evidence type="ECO:0000313" key="10">
    <source>
        <dbReference type="EMBL" id="GER04247.1"/>
    </source>
</evidence>
<evidence type="ECO:0000259" key="9">
    <source>
        <dbReference type="Pfam" id="PF00482"/>
    </source>
</evidence>
<keyword evidence="5 8" id="KW-0812">Transmembrane</keyword>
<comment type="caution">
    <text evidence="10">The sequence shown here is derived from an EMBL/GenBank/DDBJ whole genome shotgun (WGS) entry which is preliminary data.</text>
</comment>